<name>F0SMY6_RUBBR</name>
<dbReference type="Proteomes" id="UP000006860">
    <property type="component" value="Chromosome"/>
</dbReference>
<evidence type="ECO:0008006" key="3">
    <source>
        <dbReference type="Google" id="ProtNLM"/>
    </source>
</evidence>
<proteinExistence type="predicted"/>
<organism evidence="1 2">
    <name type="scientific">Rubinisphaera brasiliensis (strain ATCC 49424 / DSM 5305 / JCM 21570 / IAM 15109 / NBRC 103401 / IFAM 1448)</name>
    <name type="common">Planctomyces brasiliensis</name>
    <dbReference type="NCBI Taxonomy" id="756272"/>
    <lineage>
        <taxon>Bacteria</taxon>
        <taxon>Pseudomonadati</taxon>
        <taxon>Planctomycetota</taxon>
        <taxon>Planctomycetia</taxon>
        <taxon>Planctomycetales</taxon>
        <taxon>Planctomycetaceae</taxon>
        <taxon>Rubinisphaera</taxon>
    </lineage>
</organism>
<reference evidence="2" key="1">
    <citation type="submission" date="2011-02" db="EMBL/GenBank/DDBJ databases">
        <title>The complete genome of Planctomyces brasiliensis DSM 5305.</title>
        <authorList>
            <person name="Lucas S."/>
            <person name="Copeland A."/>
            <person name="Lapidus A."/>
            <person name="Bruce D."/>
            <person name="Goodwin L."/>
            <person name="Pitluck S."/>
            <person name="Kyrpides N."/>
            <person name="Mavromatis K."/>
            <person name="Pagani I."/>
            <person name="Ivanova N."/>
            <person name="Ovchinnikova G."/>
            <person name="Lu M."/>
            <person name="Detter J.C."/>
            <person name="Han C."/>
            <person name="Land M."/>
            <person name="Hauser L."/>
            <person name="Markowitz V."/>
            <person name="Cheng J.-F."/>
            <person name="Hugenholtz P."/>
            <person name="Woyke T."/>
            <person name="Wu D."/>
            <person name="Tindall B."/>
            <person name="Pomrenke H.G."/>
            <person name="Brambilla E."/>
            <person name="Klenk H.-P."/>
            <person name="Eisen J.A."/>
        </authorList>
    </citation>
    <scope>NUCLEOTIDE SEQUENCE [LARGE SCALE GENOMIC DNA]</scope>
    <source>
        <strain evidence="2">ATCC 49424 / DSM 5305 / JCM 21570 / NBRC 103401 / IFAM 1448</strain>
    </source>
</reference>
<gene>
    <name evidence="1" type="ordered locus">Plabr_2389</name>
</gene>
<dbReference type="KEGG" id="pbs:Plabr_2389"/>
<evidence type="ECO:0000313" key="2">
    <source>
        <dbReference type="Proteomes" id="UP000006860"/>
    </source>
</evidence>
<dbReference type="HOGENOM" id="CLU_775632_0_0_0"/>
<dbReference type="EMBL" id="CP002546">
    <property type="protein sequence ID" value="ADY59990.1"/>
    <property type="molecule type" value="Genomic_DNA"/>
</dbReference>
<dbReference type="InterPro" id="IPR006311">
    <property type="entry name" value="TAT_signal"/>
</dbReference>
<dbReference type="eggNOG" id="ENOG502Z8GE">
    <property type="taxonomic scope" value="Bacteria"/>
</dbReference>
<dbReference type="OrthoDB" id="240568at2"/>
<dbReference type="InterPro" id="IPR021889">
    <property type="entry name" value="DUF3500"/>
</dbReference>
<sequence>MTDKQPEFEQAQGDRRRFLQSSAAGLAALGNAGLWAPALLNVTHAAEASRQPAAEQSVRDLYASLDDKQKSRIAFAWDFEHPKRGLLRSHVNNNWQITGPEVSSKFFTDDQQEMVRRIFEGIIHPDWHERYYKQVEDDNGGFGLNQSIAIFGQPGDEHFEFVMTGRHMTLRCDGNSADHVAFGGPIFYGHDPLGEFNEGPTHTENVFWEQAVVANNVYQMLDGTQRKAAEVRRTPQEGDIAFRTSAQQIAGLPVSEMSKDQQAELQKVLLKLVEPFRQSDRDEVIACLKRQGGLEACRLAFYTDHDIGKDRVWDNWRLEGPAFVWHFRGAPHVHVWVNVADNSSVATNTPFTKRNRRS</sequence>
<evidence type="ECO:0000313" key="1">
    <source>
        <dbReference type="EMBL" id="ADY59990.1"/>
    </source>
</evidence>
<accession>F0SMY6</accession>
<dbReference type="RefSeq" id="WP_013628714.1">
    <property type="nucleotide sequence ID" value="NC_015174.1"/>
</dbReference>
<keyword evidence="2" id="KW-1185">Reference proteome</keyword>
<protein>
    <recommendedName>
        <fullName evidence="3">DUF3500 domain-containing protein</fullName>
    </recommendedName>
</protein>
<dbReference type="Pfam" id="PF12006">
    <property type="entry name" value="DUF3500"/>
    <property type="match status" value="1"/>
</dbReference>
<dbReference type="AlphaFoldDB" id="F0SMY6"/>
<dbReference type="PROSITE" id="PS51318">
    <property type="entry name" value="TAT"/>
    <property type="match status" value="1"/>
</dbReference>